<keyword evidence="1" id="KW-0732">Signal</keyword>
<evidence type="ECO:0000313" key="3">
    <source>
        <dbReference type="Proteomes" id="UP000241868"/>
    </source>
</evidence>
<name>A0A2P7TXZ4_9NEIS</name>
<dbReference type="OrthoDB" id="8613622at2"/>
<accession>A0A2P7TXZ4</accession>
<evidence type="ECO:0008006" key="4">
    <source>
        <dbReference type="Google" id="ProtNLM"/>
    </source>
</evidence>
<feature type="chain" id="PRO_5015119801" description="Periplasmic protein" evidence="1">
    <location>
        <begin position="25"/>
        <end position="95"/>
    </location>
</feature>
<feature type="signal peptide" evidence="1">
    <location>
        <begin position="1"/>
        <end position="24"/>
    </location>
</feature>
<dbReference type="EMBL" id="PXYY01000099">
    <property type="protein sequence ID" value="PSJ79523.1"/>
    <property type="molecule type" value="Genomic_DNA"/>
</dbReference>
<comment type="caution">
    <text evidence="2">The sequence shown here is derived from an EMBL/GenBank/DDBJ whole genome shotgun (WGS) entry which is preliminary data.</text>
</comment>
<dbReference type="RefSeq" id="WP_106742853.1">
    <property type="nucleotide sequence ID" value="NZ_PXYY01000099.1"/>
</dbReference>
<dbReference type="AlphaFoldDB" id="A0A2P7TXZ4"/>
<evidence type="ECO:0000313" key="2">
    <source>
        <dbReference type="EMBL" id="PSJ79523.1"/>
    </source>
</evidence>
<sequence length="95" mass="9748">MKSTKLLALSAATTALVFSVNAYAAKEVKIASNNTPYSETHVQQLAATALGMGVKEPVSLTRSGGNVVVSGSSSTKCTFKVGEGDTPKIQGVNCK</sequence>
<organism evidence="2 3">
    <name type="scientific">Neisseria iguanae</name>
    <dbReference type="NCBI Taxonomy" id="90242"/>
    <lineage>
        <taxon>Bacteria</taxon>
        <taxon>Pseudomonadati</taxon>
        <taxon>Pseudomonadota</taxon>
        <taxon>Betaproteobacteria</taxon>
        <taxon>Neisseriales</taxon>
        <taxon>Neisseriaceae</taxon>
        <taxon>Neisseria</taxon>
    </lineage>
</organism>
<gene>
    <name evidence="2" type="ORF">C7N83_11710</name>
</gene>
<keyword evidence="3" id="KW-1185">Reference proteome</keyword>
<dbReference type="Proteomes" id="UP000241868">
    <property type="component" value="Unassembled WGS sequence"/>
</dbReference>
<protein>
    <recommendedName>
        <fullName evidence="4">Periplasmic protein</fullName>
    </recommendedName>
</protein>
<evidence type="ECO:0000256" key="1">
    <source>
        <dbReference type="SAM" id="SignalP"/>
    </source>
</evidence>
<proteinExistence type="predicted"/>
<reference evidence="2 3" key="1">
    <citation type="submission" date="2018-03" db="EMBL/GenBank/DDBJ databases">
        <title>Neisseria weixii sp. nov., isolated from the intestinal contents of Tibetan Plateau pika (Ochotona curzoniae) in Yushu, Qinghai Province, China.</title>
        <authorList>
            <person name="Gui Z."/>
        </authorList>
    </citation>
    <scope>NUCLEOTIDE SEQUENCE [LARGE SCALE GENOMIC DNA]</scope>
    <source>
        <strain evidence="2 3">ATCC 51483</strain>
    </source>
</reference>